<dbReference type="Gene3D" id="3.30.1340.20">
    <property type="entry name" value="3H domain"/>
    <property type="match status" value="1"/>
</dbReference>
<dbReference type="PIRSF" id="PIRSF037847">
    <property type="entry name" value="NiaR"/>
    <property type="match status" value="1"/>
</dbReference>
<keyword evidence="4" id="KW-1185">Reference proteome</keyword>
<organism evidence="3 4">
    <name type="scientific">Sporosarcina gallistercoris</name>
    <dbReference type="NCBI Taxonomy" id="2762245"/>
    <lineage>
        <taxon>Bacteria</taxon>
        <taxon>Bacillati</taxon>
        <taxon>Bacillota</taxon>
        <taxon>Bacilli</taxon>
        <taxon>Bacillales</taxon>
        <taxon>Caryophanaceae</taxon>
        <taxon>Sporosarcina</taxon>
    </lineage>
</organism>
<name>A0ABR8PFF7_9BACL</name>
<feature type="domain" description="3H" evidence="1">
    <location>
        <begin position="79"/>
        <end position="176"/>
    </location>
</feature>
<dbReference type="RefSeq" id="WP_191688060.1">
    <property type="nucleotide sequence ID" value="NZ_JACSQY010000001.1"/>
</dbReference>
<dbReference type="SUPFAM" id="SSF46785">
    <property type="entry name" value="Winged helix' DNA-binding domain"/>
    <property type="match status" value="1"/>
</dbReference>
<dbReference type="Gene3D" id="1.10.10.10">
    <property type="entry name" value="Winged helix-like DNA-binding domain superfamily/Winged helix DNA-binding domain"/>
    <property type="match status" value="1"/>
</dbReference>
<dbReference type="PANTHER" id="PTHR40068">
    <property type="entry name" value="TRANSCRIPTION REPRESSOR NIAR-RELATED"/>
    <property type="match status" value="1"/>
</dbReference>
<dbReference type="InterPro" id="IPR035922">
    <property type="entry name" value="3H_dom_sf"/>
</dbReference>
<dbReference type="Pfam" id="PF02829">
    <property type="entry name" value="3H"/>
    <property type="match status" value="1"/>
</dbReference>
<accession>A0ABR8PFF7</accession>
<dbReference type="InterPro" id="IPR036388">
    <property type="entry name" value="WH-like_DNA-bd_sf"/>
</dbReference>
<dbReference type="InterPro" id="IPR013196">
    <property type="entry name" value="HTH_11"/>
</dbReference>
<evidence type="ECO:0000313" key="3">
    <source>
        <dbReference type="EMBL" id="MBD7906908.1"/>
    </source>
</evidence>
<dbReference type="EMBL" id="JACSQY010000001">
    <property type="protein sequence ID" value="MBD7906908.1"/>
    <property type="molecule type" value="Genomic_DNA"/>
</dbReference>
<evidence type="ECO:0000259" key="2">
    <source>
        <dbReference type="Pfam" id="PF08279"/>
    </source>
</evidence>
<dbReference type="PANTHER" id="PTHR40068:SF1">
    <property type="entry name" value="TRANSCRIPTION REPRESSOR NIAR-RELATED"/>
    <property type="match status" value="1"/>
</dbReference>
<proteinExistence type="predicted"/>
<gene>
    <name evidence="3" type="ORF">H9659_01005</name>
</gene>
<evidence type="ECO:0000259" key="1">
    <source>
        <dbReference type="Pfam" id="PF02829"/>
    </source>
</evidence>
<reference evidence="3 4" key="1">
    <citation type="submission" date="2020-08" db="EMBL/GenBank/DDBJ databases">
        <title>A Genomic Blueprint of the Chicken Gut Microbiome.</title>
        <authorList>
            <person name="Gilroy R."/>
            <person name="Ravi A."/>
            <person name="Getino M."/>
            <person name="Pursley I."/>
            <person name="Horton D.L."/>
            <person name="Alikhan N.-F."/>
            <person name="Baker D."/>
            <person name="Gharbi K."/>
            <person name="Hall N."/>
            <person name="Watson M."/>
            <person name="Adriaenssens E.M."/>
            <person name="Foster-Nyarko E."/>
            <person name="Jarju S."/>
            <person name="Secka A."/>
            <person name="Antonio M."/>
            <person name="Oren A."/>
            <person name="Chaudhuri R."/>
            <person name="La Ragione R.M."/>
            <person name="Hildebrand F."/>
            <person name="Pallen M.J."/>
        </authorList>
    </citation>
    <scope>NUCLEOTIDE SEQUENCE [LARGE SCALE GENOMIC DNA]</scope>
    <source>
        <strain evidence="3 4">Sa3CUA8</strain>
    </source>
</reference>
<dbReference type="SUPFAM" id="SSF75500">
    <property type="entry name" value="Putative transcriptional regulator TM1602, C-terminal domain"/>
    <property type="match status" value="1"/>
</dbReference>
<protein>
    <submittedName>
        <fullName evidence="3">Transcription repressor NadR</fullName>
    </submittedName>
</protein>
<sequence>MSTNRTASEARRVQILELLKQADTPMTGKEIGERTGVSRQIVVGDINLLKAVDEPIVATSRGYLYMHEQTGDGQIERIVVCQHSPKQTEEELTIFVDHGVTVKDVRVEHPVYGDLTASIMVANRMEVKEFLEKITAANAVYLSALSEDHTHLHTVMADNVKQLDHAFEALRKAGILVE</sequence>
<comment type="caution">
    <text evidence="3">The sequence shown here is derived from an EMBL/GenBank/DDBJ whole genome shotgun (WGS) entry which is preliminary data.</text>
</comment>
<evidence type="ECO:0000313" key="4">
    <source>
        <dbReference type="Proteomes" id="UP000659496"/>
    </source>
</evidence>
<dbReference type="InterPro" id="IPR026043">
    <property type="entry name" value="NadR"/>
</dbReference>
<dbReference type="Pfam" id="PF08279">
    <property type="entry name" value="HTH_11"/>
    <property type="match status" value="1"/>
</dbReference>
<feature type="domain" description="Helix-turn-helix type 11" evidence="2">
    <location>
        <begin position="11"/>
        <end position="63"/>
    </location>
</feature>
<dbReference type="InterPro" id="IPR036390">
    <property type="entry name" value="WH_DNA-bd_sf"/>
</dbReference>
<dbReference type="InterPro" id="IPR004173">
    <property type="entry name" value="3H_domain"/>
</dbReference>
<dbReference type="Proteomes" id="UP000659496">
    <property type="component" value="Unassembled WGS sequence"/>
</dbReference>